<proteinExistence type="predicted"/>
<name>A0A9D9IFP4_9BACT</name>
<feature type="chain" id="PRO_5039657437" evidence="1">
    <location>
        <begin position="22"/>
        <end position="548"/>
    </location>
</feature>
<evidence type="ECO:0000256" key="1">
    <source>
        <dbReference type="SAM" id="SignalP"/>
    </source>
</evidence>
<comment type="caution">
    <text evidence="2">The sequence shown here is derived from an EMBL/GenBank/DDBJ whole genome shotgun (WGS) entry which is preliminary data.</text>
</comment>
<organism evidence="2 3">
    <name type="scientific">Candidatus Cryptobacteroides faecavium</name>
    <dbReference type="NCBI Taxonomy" id="2840762"/>
    <lineage>
        <taxon>Bacteria</taxon>
        <taxon>Pseudomonadati</taxon>
        <taxon>Bacteroidota</taxon>
        <taxon>Bacteroidia</taxon>
        <taxon>Bacteroidales</taxon>
        <taxon>Candidatus Cryptobacteroides</taxon>
    </lineage>
</organism>
<dbReference type="AlphaFoldDB" id="A0A9D9IFP4"/>
<protein>
    <submittedName>
        <fullName evidence="2">Uncharacterized protein</fullName>
    </submittedName>
</protein>
<evidence type="ECO:0000313" key="3">
    <source>
        <dbReference type="Proteomes" id="UP000823603"/>
    </source>
</evidence>
<feature type="signal peptide" evidence="1">
    <location>
        <begin position="1"/>
        <end position="21"/>
    </location>
</feature>
<dbReference type="Gene3D" id="3.20.20.510">
    <property type="entry name" value="Uncharacterised protein PF12979, DUF3863"/>
    <property type="match status" value="1"/>
</dbReference>
<reference evidence="2" key="2">
    <citation type="journal article" date="2021" name="PeerJ">
        <title>Extensive microbial diversity within the chicken gut microbiome revealed by metagenomics and culture.</title>
        <authorList>
            <person name="Gilroy R."/>
            <person name="Ravi A."/>
            <person name="Getino M."/>
            <person name="Pursley I."/>
            <person name="Horton D.L."/>
            <person name="Alikhan N.F."/>
            <person name="Baker D."/>
            <person name="Gharbi K."/>
            <person name="Hall N."/>
            <person name="Watson M."/>
            <person name="Adriaenssens E.M."/>
            <person name="Foster-Nyarko E."/>
            <person name="Jarju S."/>
            <person name="Secka A."/>
            <person name="Antonio M."/>
            <person name="Oren A."/>
            <person name="Chaudhuri R.R."/>
            <person name="La Ragione R."/>
            <person name="Hildebrand F."/>
            <person name="Pallen M.J."/>
        </authorList>
    </citation>
    <scope>NUCLEOTIDE SEQUENCE</scope>
    <source>
        <strain evidence="2">B2-22910</strain>
    </source>
</reference>
<reference evidence="2" key="1">
    <citation type="submission" date="2020-10" db="EMBL/GenBank/DDBJ databases">
        <authorList>
            <person name="Gilroy R."/>
        </authorList>
    </citation>
    <scope>NUCLEOTIDE SEQUENCE</scope>
    <source>
        <strain evidence="2">B2-22910</strain>
    </source>
</reference>
<keyword evidence="1" id="KW-0732">Signal</keyword>
<evidence type="ECO:0000313" key="2">
    <source>
        <dbReference type="EMBL" id="MBO8471937.1"/>
    </source>
</evidence>
<sequence length="548" mass="62187">MKGMRFLLLPVLLAAPFFSLSGRTNDVPRIVNVINFVRAIEPRDINVTEDVLYETVLNQAELMQEYGLTGTFLLQYDALVMPRYQKLMKELVSKGFEVGGWWEITQPHVEAAGMHWRGRYPWDWHADVGFATGYAPQERVKLVDVYMEKFHSVFGEYPTSVGSWFIDAHTLAYMHEKYGIVASCNCKDQVGTDGYTLWGGYWNQAYYPSRLNGYMPAQTEEGQIPVPVFRMLGSDPVYQYDTGLGHTIQGVITLEPVYPDAGGSETWVRRFLDAICEAPCIGFNYAQAGQENSFMWKAMGKALKMQFSLLDSLEEAGRIRLETLGASGRWFRENYRVTPPTSVTVLEDTYGNGNRTVWYDSRFYRANILWDGESVRFRDIHIFDERVKSDYVDSKGTSNQCIYEACPVLDGFRWSTPQEYAAIRFFEGSEGNFREMKLSGVDVSTSGKDAMCLEFRSADGNRYTVRMEEDGIELKGGTGRMDWRLCLSVPEGRTLPLTVTDDGKSLKSEKKGIEYGLTLTKGRFIRSGNSVWMVPEKGVLSMDCSGSR</sequence>
<dbReference type="EMBL" id="JADIMB010000135">
    <property type="protein sequence ID" value="MBO8471937.1"/>
    <property type="molecule type" value="Genomic_DNA"/>
</dbReference>
<dbReference type="Proteomes" id="UP000823603">
    <property type="component" value="Unassembled WGS sequence"/>
</dbReference>
<gene>
    <name evidence="2" type="ORF">IAB82_09125</name>
</gene>
<accession>A0A9D9IFP4</accession>